<keyword evidence="1" id="KW-1133">Transmembrane helix</keyword>
<evidence type="ECO:0000256" key="2">
    <source>
        <dbReference type="SAM" id="SignalP"/>
    </source>
</evidence>
<protein>
    <submittedName>
        <fullName evidence="3">Uncharacterized protein</fullName>
    </submittedName>
</protein>
<keyword evidence="1" id="KW-0812">Transmembrane</keyword>
<evidence type="ECO:0000313" key="4">
    <source>
        <dbReference type="Proteomes" id="UP001165060"/>
    </source>
</evidence>
<dbReference type="PANTHER" id="PTHR47380">
    <property type="entry name" value="OS02G0533000 PROTEIN"/>
    <property type="match status" value="1"/>
</dbReference>
<proteinExistence type="predicted"/>
<dbReference type="InterPro" id="IPR044200">
    <property type="entry name" value="At5g03900-like"/>
</dbReference>
<dbReference type="EMBL" id="BRYB01001403">
    <property type="protein sequence ID" value="GMI24926.1"/>
    <property type="molecule type" value="Genomic_DNA"/>
</dbReference>
<keyword evidence="1" id="KW-0472">Membrane</keyword>
<keyword evidence="2" id="KW-0732">Signal</keyword>
<organism evidence="3 4">
    <name type="scientific">Tetraparma gracilis</name>
    <dbReference type="NCBI Taxonomy" id="2962635"/>
    <lineage>
        <taxon>Eukaryota</taxon>
        <taxon>Sar</taxon>
        <taxon>Stramenopiles</taxon>
        <taxon>Ochrophyta</taxon>
        <taxon>Bolidophyceae</taxon>
        <taxon>Parmales</taxon>
        <taxon>Triparmaceae</taxon>
        <taxon>Tetraparma</taxon>
    </lineage>
</organism>
<keyword evidence="4" id="KW-1185">Reference proteome</keyword>
<gene>
    <name evidence="3" type="ORF">TeGR_g384</name>
</gene>
<accession>A0ABQ6MEM9</accession>
<name>A0ABQ6MEM9_9STRA</name>
<reference evidence="3 4" key="1">
    <citation type="journal article" date="2023" name="Commun. Biol.">
        <title>Genome analysis of Parmales, the sister group of diatoms, reveals the evolutionary specialization of diatoms from phago-mixotrophs to photoautotrophs.</title>
        <authorList>
            <person name="Ban H."/>
            <person name="Sato S."/>
            <person name="Yoshikawa S."/>
            <person name="Yamada K."/>
            <person name="Nakamura Y."/>
            <person name="Ichinomiya M."/>
            <person name="Sato N."/>
            <person name="Blanc-Mathieu R."/>
            <person name="Endo H."/>
            <person name="Kuwata A."/>
            <person name="Ogata H."/>
        </authorList>
    </citation>
    <scope>NUCLEOTIDE SEQUENCE [LARGE SCALE GENOMIC DNA]</scope>
</reference>
<feature type="transmembrane region" description="Helical" evidence="1">
    <location>
        <begin position="377"/>
        <end position="398"/>
    </location>
</feature>
<evidence type="ECO:0000313" key="3">
    <source>
        <dbReference type="EMBL" id="GMI24926.1"/>
    </source>
</evidence>
<dbReference type="Proteomes" id="UP001165060">
    <property type="component" value="Unassembled WGS sequence"/>
</dbReference>
<comment type="caution">
    <text evidence="3">The sequence shown here is derived from an EMBL/GenBank/DDBJ whole genome shotgun (WGS) entry which is preliminary data.</text>
</comment>
<sequence>MLGILLPVLFISAHVAAFSPPPSLLRPSASILHPSCPLFSSVSLPKVDSVSTILNTDLPPPAVLAAIASAPTLSASDLASIAGISIPRAAAYLTTLAPLTEASLLVSSEGDLTYSFPANFKSLLSRSSTRAQLDAFGRKVKGPLAYAGKVAFGAVLVASVVAIFATISVVLSSSSDDDDRRRDNRRGGGGMGFGGNFFGPSPFDFFYYRPYYYNRYYVYGRPVRSEEPGFLESVFSYVFGDGDPNGQLEEVRVRAAAKVIRANQGAVTAEQLAPFVDVPDGADLDLSDERSIVDESFVLPIVSKLGGIPQAVGEDIVYVFPELKKSGLSTAALTKLMGVNTAEEYEEATALRAGVELPTDVLQEAQWEFSSASSTNLLLSGALGVVNLGGVLYLSNLLSAPALQGMVLPGIYGLVQASLPFLTIYAILFNAIPAFRYFSVGRKNAAIDRRNKTRRIFKDALENAGEKLVRKLRAAKALQSKVELLGSDVAFDSGAGLQDEEERRELDSLADFDRAMQEKKD</sequence>
<feature type="transmembrane region" description="Helical" evidence="1">
    <location>
        <begin position="410"/>
        <end position="432"/>
    </location>
</feature>
<feature type="transmembrane region" description="Helical" evidence="1">
    <location>
        <begin position="150"/>
        <end position="172"/>
    </location>
</feature>
<dbReference type="PANTHER" id="PTHR47380:SF4">
    <property type="entry name" value="OS02G0533000 PROTEIN"/>
    <property type="match status" value="1"/>
</dbReference>
<evidence type="ECO:0000256" key="1">
    <source>
        <dbReference type="SAM" id="Phobius"/>
    </source>
</evidence>
<feature type="chain" id="PRO_5045316427" evidence="2">
    <location>
        <begin position="18"/>
        <end position="521"/>
    </location>
</feature>
<feature type="signal peptide" evidence="2">
    <location>
        <begin position="1"/>
        <end position="17"/>
    </location>
</feature>